<organism evidence="2 3">
    <name type="scientific">Trifolium pratense</name>
    <name type="common">Red clover</name>
    <dbReference type="NCBI Taxonomy" id="57577"/>
    <lineage>
        <taxon>Eukaryota</taxon>
        <taxon>Viridiplantae</taxon>
        <taxon>Streptophyta</taxon>
        <taxon>Embryophyta</taxon>
        <taxon>Tracheophyta</taxon>
        <taxon>Spermatophyta</taxon>
        <taxon>Magnoliopsida</taxon>
        <taxon>eudicotyledons</taxon>
        <taxon>Gunneridae</taxon>
        <taxon>Pentapetalae</taxon>
        <taxon>rosids</taxon>
        <taxon>fabids</taxon>
        <taxon>Fabales</taxon>
        <taxon>Fabaceae</taxon>
        <taxon>Papilionoideae</taxon>
        <taxon>50 kb inversion clade</taxon>
        <taxon>NPAAA clade</taxon>
        <taxon>Hologalegina</taxon>
        <taxon>IRL clade</taxon>
        <taxon>Trifolieae</taxon>
        <taxon>Trifolium</taxon>
    </lineage>
</organism>
<feature type="region of interest" description="Disordered" evidence="1">
    <location>
        <begin position="1"/>
        <end position="60"/>
    </location>
</feature>
<protein>
    <submittedName>
        <fullName evidence="2">Uncharacterized protein</fullName>
    </submittedName>
</protein>
<reference evidence="2 3" key="2">
    <citation type="journal article" date="2017" name="Front. Plant Sci.">
        <title>Gene Classification and Mining of Molecular Markers Useful in Red Clover (Trifolium pratense) Breeding.</title>
        <authorList>
            <person name="Istvanek J."/>
            <person name="Dluhosova J."/>
            <person name="Dluhos P."/>
            <person name="Patkova L."/>
            <person name="Nedelnik J."/>
            <person name="Repkova J."/>
        </authorList>
    </citation>
    <scope>NUCLEOTIDE SEQUENCE [LARGE SCALE GENOMIC DNA]</scope>
    <source>
        <strain evidence="3">cv. Tatra</strain>
        <tissue evidence="2">Young leaves</tissue>
    </source>
</reference>
<feature type="compositionally biased region" description="Basic and acidic residues" evidence="1">
    <location>
        <begin position="47"/>
        <end position="60"/>
    </location>
</feature>
<evidence type="ECO:0000313" key="2">
    <source>
        <dbReference type="EMBL" id="PNY16727.1"/>
    </source>
</evidence>
<sequence length="60" mass="6619">DMGNTSKDADRGKRATKASASTRKEKADQNPPKKRSRKDPAMLDAAETVHPKHEATNMEI</sequence>
<accession>A0A2K3PN61</accession>
<comment type="caution">
    <text evidence="2">The sequence shown here is derived from an EMBL/GenBank/DDBJ whole genome shotgun (WGS) entry which is preliminary data.</text>
</comment>
<reference evidence="2 3" key="1">
    <citation type="journal article" date="2014" name="Am. J. Bot.">
        <title>Genome assembly and annotation for red clover (Trifolium pratense; Fabaceae).</title>
        <authorList>
            <person name="Istvanek J."/>
            <person name="Jaros M."/>
            <person name="Krenek A."/>
            <person name="Repkova J."/>
        </authorList>
    </citation>
    <scope>NUCLEOTIDE SEQUENCE [LARGE SCALE GENOMIC DNA]</scope>
    <source>
        <strain evidence="3">cv. Tatra</strain>
        <tissue evidence="2">Young leaves</tissue>
    </source>
</reference>
<dbReference type="EMBL" id="ASHM01008761">
    <property type="protein sequence ID" value="PNY16727.1"/>
    <property type="molecule type" value="Genomic_DNA"/>
</dbReference>
<dbReference type="AlphaFoldDB" id="A0A2K3PN61"/>
<evidence type="ECO:0000256" key="1">
    <source>
        <dbReference type="SAM" id="MobiDB-lite"/>
    </source>
</evidence>
<evidence type="ECO:0000313" key="3">
    <source>
        <dbReference type="Proteomes" id="UP000236291"/>
    </source>
</evidence>
<feature type="non-terminal residue" evidence="2">
    <location>
        <position position="1"/>
    </location>
</feature>
<gene>
    <name evidence="2" type="ORF">L195_g013452</name>
</gene>
<proteinExistence type="predicted"/>
<name>A0A2K3PN61_TRIPR</name>
<dbReference type="Proteomes" id="UP000236291">
    <property type="component" value="Unassembled WGS sequence"/>
</dbReference>